<organism evidence="3 4">
    <name type="scientific">Coilia grayii</name>
    <name type="common">Gray's grenadier anchovy</name>
    <dbReference type="NCBI Taxonomy" id="363190"/>
    <lineage>
        <taxon>Eukaryota</taxon>
        <taxon>Metazoa</taxon>
        <taxon>Chordata</taxon>
        <taxon>Craniata</taxon>
        <taxon>Vertebrata</taxon>
        <taxon>Euteleostomi</taxon>
        <taxon>Actinopterygii</taxon>
        <taxon>Neopterygii</taxon>
        <taxon>Teleostei</taxon>
        <taxon>Clupei</taxon>
        <taxon>Clupeiformes</taxon>
        <taxon>Clupeoidei</taxon>
        <taxon>Engraulidae</taxon>
        <taxon>Coilinae</taxon>
        <taxon>Coilia</taxon>
    </lineage>
</organism>
<dbReference type="PANTHER" id="PTHR46943">
    <property type="entry name" value="PENTRAXIN-RELATED PROTEIN PTX3"/>
    <property type="match status" value="1"/>
</dbReference>
<dbReference type="EMBL" id="JBHFQA010000006">
    <property type="protein sequence ID" value="KAL2097898.1"/>
    <property type="molecule type" value="Genomic_DNA"/>
</dbReference>
<dbReference type="AlphaFoldDB" id="A0ABD1KFN2"/>
<dbReference type="PANTHER" id="PTHR46943:SF1">
    <property type="entry name" value="PENTRAXIN-RELATED PROTEIN PTX3"/>
    <property type="match status" value="1"/>
</dbReference>
<keyword evidence="4" id="KW-1185">Reference proteome</keyword>
<dbReference type="Proteomes" id="UP001591681">
    <property type="component" value="Unassembled WGS sequence"/>
</dbReference>
<name>A0ABD1KFN2_9TELE</name>
<reference evidence="3 4" key="1">
    <citation type="submission" date="2024-09" db="EMBL/GenBank/DDBJ databases">
        <title>A chromosome-level genome assembly of Gray's grenadier anchovy, Coilia grayii.</title>
        <authorList>
            <person name="Fu Z."/>
        </authorList>
    </citation>
    <scope>NUCLEOTIDE SEQUENCE [LARGE SCALE GENOMIC DNA]</scope>
    <source>
        <strain evidence="3">G4</strain>
        <tissue evidence="3">Muscle</tissue>
    </source>
</reference>
<evidence type="ECO:0000313" key="4">
    <source>
        <dbReference type="Proteomes" id="UP001591681"/>
    </source>
</evidence>
<dbReference type="InterPro" id="IPR058832">
    <property type="entry name" value="PTX3_N"/>
</dbReference>
<gene>
    <name evidence="3" type="ORF">ACEWY4_007105</name>
</gene>
<dbReference type="InterPro" id="IPR042837">
    <property type="entry name" value="PTX3"/>
</dbReference>
<dbReference type="Pfam" id="PF26206">
    <property type="entry name" value="PTX3_N"/>
    <property type="match status" value="1"/>
</dbReference>
<sequence length="222" mass="24747">MLSGVAAGYGGGIDVSDADSYYNEILEDDPSEAVTPTAAPCASKDLSRWDKLFTMLEDSHMRQNMLLQHVDDMVRVELRSLRDEMRHLSTENRRACTRALEGICTDLAEKISRGFEHTQRQLREAEERCQTQHNTTLHLLQEIQRTQATCLAKLESGYGGGTTLQVPMKALPTHLKEQHATSAGGAKMEMTLLAIASDLQRVQAQLADLQRSFATRYIPSGR</sequence>
<accession>A0ABD1KFN2</accession>
<proteinExistence type="predicted"/>
<comment type="caution">
    <text evidence="3">The sequence shown here is derived from an EMBL/GenBank/DDBJ whole genome shotgun (WGS) entry which is preliminary data.</text>
</comment>
<keyword evidence="1" id="KW-0175">Coiled coil</keyword>
<feature type="domain" description="PTX3-like N-terminal" evidence="2">
    <location>
        <begin position="64"/>
        <end position="155"/>
    </location>
</feature>
<evidence type="ECO:0000256" key="1">
    <source>
        <dbReference type="SAM" id="Coils"/>
    </source>
</evidence>
<evidence type="ECO:0000313" key="3">
    <source>
        <dbReference type="EMBL" id="KAL2097898.1"/>
    </source>
</evidence>
<evidence type="ECO:0000259" key="2">
    <source>
        <dbReference type="Pfam" id="PF26206"/>
    </source>
</evidence>
<protein>
    <recommendedName>
        <fullName evidence="2">PTX3-like N-terminal domain-containing protein</fullName>
    </recommendedName>
</protein>
<feature type="coiled-coil region" evidence="1">
    <location>
        <begin position="108"/>
        <end position="135"/>
    </location>
</feature>